<gene>
    <name evidence="1" type="ORF">CN398_07380</name>
</gene>
<name>A0A9X6Z666_BACTU</name>
<comment type="caution">
    <text evidence="1">The sequence shown here is derived from an EMBL/GenBank/DDBJ whole genome shotgun (WGS) entry which is preliminary data.</text>
</comment>
<dbReference type="RefSeq" id="WP_073541869.1">
    <property type="nucleotide sequence ID" value="NZ_JAMBML010000012.1"/>
</dbReference>
<dbReference type="Proteomes" id="UP000220397">
    <property type="component" value="Unassembled WGS sequence"/>
</dbReference>
<reference evidence="1 2" key="1">
    <citation type="submission" date="2017-09" db="EMBL/GenBank/DDBJ databases">
        <title>Large-scale bioinformatics analysis of Bacillus genomes uncovers conserved roles of natural products in bacterial physiology.</title>
        <authorList>
            <consortium name="Agbiome Team Llc"/>
            <person name="Bleich R.M."/>
            <person name="Kirk G.J."/>
            <person name="Santa Maria K.C."/>
            <person name="Allen S.E."/>
            <person name="Farag S."/>
            <person name="Shank E.A."/>
            <person name="Bowers A."/>
        </authorList>
    </citation>
    <scope>NUCLEOTIDE SEQUENCE [LARGE SCALE GENOMIC DNA]</scope>
    <source>
        <strain evidence="1 2">AFS015413</strain>
    </source>
</reference>
<accession>A0A9X6Z666</accession>
<organism evidence="1 2">
    <name type="scientific">Bacillus thuringiensis</name>
    <dbReference type="NCBI Taxonomy" id="1428"/>
    <lineage>
        <taxon>Bacteria</taxon>
        <taxon>Bacillati</taxon>
        <taxon>Bacillota</taxon>
        <taxon>Bacilli</taxon>
        <taxon>Bacillales</taxon>
        <taxon>Bacillaceae</taxon>
        <taxon>Bacillus</taxon>
        <taxon>Bacillus cereus group</taxon>
    </lineage>
</organism>
<dbReference type="AlphaFoldDB" id="A0A9X6Z666"/>
<proteinExistence type="predicted"/>
<evidence type="ECO:0000313" key="1">
    <source>
        <dbReference type="EMBL" id="PFB08653.1"/>
    </source>
</evidence>
<sequence length="61" mass="7520">MKEHKEQKSYYIREYTLRDKSTKSIKVEPWRSFKEEMRVLGITDNDIFQIQLIERVPPKYV</sequence>
<evidence type="ECO:0000313" key="2">
    <source>
        <dbReference type="Proteomes" id="UP000220397"/>
    </source>
</evidence>
<dbReference type="EMBL" id="NTUS01000020">
    <property type="protein sequence ID" value="PFB08653.1"/>
    <property type="molecule type" value="Genomic_DNA"/>
</dbReference>
<protein>
    <submittedName>
        <fullName evidence="1">Uncharacterized protein</fullName>
    </submittedName>
</protein>